<dbReference type="Gene3D" id="1.10.150.380">
    <property type="entry name" value="GatB domain, N-terminal subdomain"/>
    <property type="match status" value="1"/>
</dbReference>
<evidence type="ECO:0000256" key="5">
    <source>
        <dbReference type="ARBA" id="ARBA00022741"/>
    </source>
</evidence>
<dbReference type="InterPro" id="IPR006075">
    <property type="entry name" value="Asn/Gln-tRNA_Trfase_suB/E_cat"/>
</dbReference>
<name>A0ABD5QM13_9EURY</name>
<dbReference type="InterPro" id="IPR017958">
    <property type="entry name" value="Gln-tRNA_amidoTrfase_suB_CS"/>
</dbReference>
<evidence type="ECO:0000256" key="6">
    <source>
        <dbReference type="ARBA" id="ARBA00022840"/>
    </source>
</evidence>
<keyword evidence="5 11" id="KW-0547">Nucleotide-binding</keyword>
<dbReference type="NCBIfam" id="TIGR00133">
    <property type="entry name" value="gatB"/>
    <property type="match status" value="1"/>
</dbReference>
<dbReference type="EMBL" id="JBHSKV010000001">
    <property type="protein sequence ID" value="MFC5133320.1"/>
    <property type="molecule type" value="Genomic_DNA"/>
</dbReference>
<dbReference type="InterPro" id="IPR017959">
    <property type="entry name" value="Asn/Gln-tRNA_amidoTrfase_suB/E"/>
</dbReference>
<evidence type="ECO:0000256" key="1">
    <source>
        <dbReference type="ARBA" id="ARBA00005306"/>
    </source>
</evidence>
<dbReference type="GO" id="GO:0006412">
    <property type="term" value="P:translation"/>
    <property type="evidence" value="ECO:0007669"/>
    <property type="project" value="UniProtKB-UniRule"/>
</dbReference>
<evidence type="ECO:0000313" key="13">
    <source>
        <dbReference type="EMBL" id="MFC5133320.1"/>
    </source>
</evidence>
<dbReference type="HAMAP" id="MF_00121">
    <property type="entry name" value="GatB"/>
    <property type="match status" value="1"/>
</dbReference>
<dbReference type="InterPro" id="IPR003789">
    <property type="entry name" value="Asn/Gln_tRNA_amidoTrase-B-like"/>
</dbReference>
<dbReference type="SUPFAM" id="SSF55931">
    <property type="entry name" value="Glutamine synthetase/guanido kinase"/>
    <property type="match status" value="1"/>
</dbReference>
<keyword evidence="4 11" id="KW-0436">Ligase</keyword>
<comment type="catalytic activity">
    <reaction evidence="10 11">
        <text>L-glutamyl-tRNA(Gln) + L-glutamine + ATP + H2O = L-glutaminyl-tRNA(Gln) + L-glutamate + ADP + phosphate + H(+)</text>
        <dbReference type="Rhea" id="RHEA:17521"/>
        <dbReference type="Rhea" id="RHEA-COMP:9681"/>
        <dbReference type="Rhea" id="RHEA-COMP:9684"/>
        <dbReference type="ChEBI" id="CHEBI:15377"/>
        <dbReference type="ChEBI" id="CHEBI:15378"/>
        <dbReference type="ChEBI" id="CHEBI:29985"/>
        <dbReference type="ChEBI" id="CHEBI:30616"/>
        <dbReference type="ChEBI" id="CHEBI:43474"/>
        <dbReference type="ChEBI" id="CHEBI:58359"/>
        <dbReference type="ChEBI" id="CHEBI:78520"/>
        <dbReference type="ChEBI" id="CHEBI:78521"/>
        <dbReference type="ChEBI" id="CHEBI:456216"/>
    </reaction>
</comment>
<dbReference type="Pfam" id="PF02934">
    <property type="entry name" value="GatB_N"/>
    <property type="match status" value="1"/>
</dbReference>
<dbReference type="GO" id="GO:0005524">
    <property type="term" value="F:ATP binding"/>
    <property type="evidence" value="ECO:0007669"/>
    <property type="project" value="UniProtKB-KW"/>
</dbReference>
<feature type="domain" description="Asn/Gln amidotransferase" evidence="12">
    <location>
        <begin position="347"/>
        <end position="493"/>
    </location>
</feature>
<evidence type="ECO:0000256" key="3">
    <source>
        <dbReference type="ARBA" id="ARBA00016923"/>
    </source>
</evidence>
<comment type="caution">
    <text evidence="13">The sequence shown here is derived from an EMBL/GenBank/DDBJ whole genome shotgun (WGS) entry which is preliminary data.</text>
</comment>
<organism evidence="13 14">
    <name type="scientific">Halorubrum glutamatedens</name>
    <dbReference type="NCBI Taxonomy" id="2707018"/>
    <lineage>
        <taxon>Archaea</taxon>
        <taxon>Methanobacteriati</taxon>
        <taxon>Methanobacteriota</taxon>
        <taxon>Stenosarchaea group</taxon>
        <taxon>Halobacteria</taxon>
        <taxon>Halobacteriales</taxon>
        <taxon>Haloferacaceae</taxon>
        <taxon>Halorubrum</taxon>
    </lineage>
</organism>
<evidence type="ECO:0000313" key="14">
    <source>
        <dbReference type="Proteomes" id="UP001596145"/>
    </source>
</evidence>
<dbReference type="InterPro" id="IPR004413">
    <property type="entry name" value="GatB"/>
</dbReference>
<dbReference type="PROSITE" id="PS01234">
    <property type="entry name" value="GATB"/>
    <property type="match status" value="1"/>
</dbReference>
<evidence type="ECO:0000256" key="8">
    <source>
        <dbReference type="ARBA" id="ARBA00024799"/>
    </source>
</evidence>
<dbReference type="InterPro" id="IPR042114">
    <property type="entry name" value="GatB_C_1"/>
</dbReference>
<evidence type="ECO:0000259" key="12">
    <source>
        <dbReference type="SMART" id="SM00845"/>
    </source>
</evidence>
<dbReference type="PANTHER" id="PTHR11659:SF0">
    <property type="entry name" value="GLUTAMYL-TRNA(GLN) AMIDOTRANSFERASE SUBUNIT B, MITOCHONDRIAL"/>
    <property type="match status" value="1"/>
</dbReference>
<evidence type="ECO:0000256" key="11">
    <source>
        <dbReference type="HAMAP-Rule" id="MF_00121"/>
    </source>
</evidence>
<dbReference type="RefSeq" id="WP_122104002.1">
    <property type="nucleotide sequence ID" value="NZ_JBHSKV010000001.1"/>
</dbReference>
<evidence type="ECO:0000256" key="10">
    <source>
        <dbReference type="ARBA" id="ARBA00047913"/>
    </source>
</evidence>
<dbReference type="GO" id="GO:0050567">
    <property type="term" value="F:glutaminyl-tRNA synthase (glutamine-hydrolyzing) activity"/>
    <property type="evidence" value="ECO:0007669"/>
    <property type="project" value="UniProtKB-UniRule"/>
</dbReference>
<gene>
    <name evidence="11 13" type="primary">gatB</name>
    <name evidence="13" type="ORF">ACFPJA_01065</name>
</gene>
<dbReference type="InterPro" id="IPR018027">
    <property type="entry name" value="Asn/Gln_amidotransferase"/>
</dbReference>
<dbReference type="FunFam" id="1.10.10.410:FF:000001">
    <property type="entry name" value="Aspartyl/glutamyl-tRNA(Asn/Gln) amidotransferase subunit B"/>
    <property type="match status" value="1"/>
</dbReference>
<protein>
    <recommendedName>
        <fullName evidence="3 11">Aspartyl/glutamyl-tRNA(Asn/Gln) amidotransferase subunit B</fullName>
        <shortName evidence="11">Asp/Glu-ADT subunit B</shortName>
        <ecNumber evidence="11">6.3.5.-</ecNumber>
    </recommendedName>
</protein>
<proteinExistence type="inferred from homology"/>
<comment type="similarity">
    <text evidence="1 11">Belongs to the GatB/GatE family. GatB subfamily.</text>
</comment>
<keyword evidence="7 11" id="KW-0648">Protein biosynthesis</keyword>
<dbReference type="AlphaFoldDB" id="A0ABD5QM13"/>
<keyword evidence="14" id="KW-1185">Reference proteome</keyword>
<dbReference type="PANTHER" id="PTHR11659">
    <property type="entry name" value="GLUTAMYL-TRNA GLN AMIDOTRANSFERASE SUBUNIT B MITOCHONDRIAL AND PROKARYOTIC PET112-RELATED"/>
    <property type="match status" value="1"/>
</dbReference>
<reference evidence="13 14" key="1">
    <citation type="journal article" date="2019" name="Int. J. Syst. Evol. Microbiol.">
        <title>The Global Catalogue of Microorganisms (GCM) 10K type strain sequencing project: providing services to taxonomists for standard genome sequencing and annotation.</title>
        <authorList>
            <consortium name="The Broad Institute Genomics Platform"/>
            <consortium name="The Broad Institute Genome Sequencing Center for Infectious Disease"/>
            <person name="Wu L."/>
            <person name="Ma J."/>
        </authorList>
    </citation>
    <scope>NUCLEOTIDE SEQUENCE [LARGE SCALE GENOMIC DNA]</scope>
    <source>
        <strain evidence="13 14">CGMCC 1.16026</strain>
    </source>
</reference>
<dbReference type="NCBIfam" id="NF004012">
    <property type="entry name" value="PRK05477.1-2"/>
    <property type="match status" value="1"/>
</dbReference>
<comment type="subunit">
    <text evidence="2 11">Heterotrimer of A, B and C subunits.</text>
</comment>
<evidence type="ECO:0000256" key="4">
    <source>
        <dbReference type="ARBA" id="ARBA00022598"/>
    </source>
</evidence>
<dbReference type="EC" id="6.3.5.-" evidence="11"/>
<dbReference type="FunFam" id="1.10.150.380:FF:000001">
    <property type="entry name" value="Aspartyl/glutamyl-tRNA(Asn/Gln) amidotransferase subunit B"/>
    <property type="match status" value="1"/>
</dbReference>
<dbReference type="Pfam" id="PF02637">
    <property type="entry name" value="GatB_Yqey"/>
    <property type="match status" value="1"/>
</dbReference>
<comment type="function">
    <text evidence="8 11">Allows the formation of correctly charged Asn-tRNA(Asn) or Gln-tRNA(Gln) through the transamidation of misacylated Asp-tRNA(Asn) or Glu-tRNA(Gln) in organisms which lack either or both of asparaginyl-tRNA or glutaminyl-tRNA synthetases. The reaction takes place in the presence of glutamine and ATP through an activated phospho-Asp-tRNA(Asn) or phospho-Glu-tRNA(Gln).</text>
</comment>
<keyword evidence="6 11" id="KW-0067">ATP-binding</keyword>
<dbReference type="Proteomes" id="UP001596145">
    <property type="component" value="Unassembled WGS sequence"/>
</dbReference>
<dbReference type="InterPro" id="IPR014746">
    <property type="entry name" value="Gln_synth/guanido_kin_cat_dom"/>
</dbReference>
<dbReference type="InterPro" id="IPR023168">
    <property type="entry name" value="GatB_Yqey_C_2"/>
</dbReference>
<sequence>MSTRTASEERAVVIGLEVHVQLETDTKVFCGCSTEPAEDEEPNTRTCPTCLGLPGALPVLNEAAVESAVKIGKALDADIPETTTFHRKNYYYPDLPKNFQLTQYDAPICADGELEVSVDGERRTIGITRAHLEEDPGSIQHAGGSIESATHTLVNYNRAGTPLMEVVTEPDFRSPAETRAFLAKLEEVLEYLGVFDATRDGSLRVDANVSLVDADEVAEDGSVPESVLADANRAEVKNISSHRGAEKALAYEITRQRNVLRRGREIEQETRHWDEARGVTVSMRSKEAEKDYRYFREADLPALEVADWKERIPIPELPDARRERFREEYGLDGEAASKLTSTKEVADFFEDVAGEYDPELAATWVADNLLGELNYRELEITDVTDRLDEFKRLIELVDAEELTVKNAEEVVLREMLDEGDDPDAVIDREGLGKAEAGEVETAVDAAIDDNPEAVADYHDGDDGAINFLVGQVMQATGGSADPGQVNGLLRERLDG</sequence>
<dbReference type="NCBIfam" id="NF004014">
    <property type="entry name" value="PRK05477.1-4"/>
    <property type="match status" value="1"/>
</dbReference>
<evidence type="ECO:0000256" key="2">
    <source>
        <dbReference type="ARBA" id="ARBA00011123"/>
    </source>
</evidence>
<comment type="catalytic activity">
    <reaction evidence="9 11">
        <text>L-aspartyl-tRNA(Asn) + L-glutamine + ATP + H2O = L-asparaginyl-tRNA(Asn) + L-glutamate + ADP + phosphate + 2 H(+)</text>
        <dbReference type="Rhea" id="RHEA:14513"/>
        <dbReference type="Rhea" id="RHEA-COMP:9674"/>
        <dbReference type="Rhea" id="RHEA-COMP:9677"/>
        <dbReference type="ChEBI" id="CHEBI:15377"/>
        <dbReference type="ChEBI" id="CHEBI:15378"/>
        <dbReference type="ChEBI" id="CHEBI:29985"/>
        <dbReference type="ChEBI" id="CHEBI:30616"/>
        <dbReference type="ChEBI" id="CHEBI:43474"/>
        <dbReference type="ChEBI" id="CHEBI:58359"/>
        <dbReference type="ChEBI" id="CHEBI:78515"/>
        <dbReference type="ChEBI" id="CHEBI:78516"/>
        <dbReference type="ChEBI" id="CHEBI:456216"/>
    </reaction>
</comment>
<dbReference type="SUPFAM" id="SSF89095">
    <property type="entry name" value="GatB/YqeY motif"/>
    <property type="match status" value="1"/>
</dbReference>
<accession>A0ABD5QM13</accession>
<dbReference type="SMART" id="SM00845">
    <property type="entry name" value="GatB_Yqey"/>
    <property type="match status" value="1"/>
</dbReference>
<evidence type="ECO:0000256" key="9">
    <source>
        <dbReference type="ARBA" id="ARBA00047380"/>
    </source>
</evidence>
<dbReference type="Gene3D" id="1.10.10.410">
    <property type="match status" value="1"/>
</dbReference>
<evidence type="ECO:0000256" key="7">
    <source>
        <dbReference type="ARBA" id="ARBA00022917"/>
    </source>
</evidence>